<dbReference type="SMART" id="SM00327">
    <property type="entry name" value="VWA"/>
    <property type="match status" value="1"/>
</dbReference>
<dbReference type="PRINTS" id="PR00313">
    <property type="entry name" value="CABNDNGRPT"/>
</dbReference>
<feature type="compositionally biased region" description="Low complexity" evidence="1">
    <location>
        <begin position="1494"/>
        <end position="1513"/>
    </location>
</feature>
<reference evidence="3 4" key="1">
    <citation type="submission" date="2018-12" db="EMBL/GenBank/DDBJ databases">
        <authorList>
            <consortium name="Pathogen Informatics"/>
        </authorList>
    </citation>
    <scope>NUCLEOTIDE SEQUENCE [LARGE SCALE GENOMIC DNA]</scope>
    <source>
        <strain evidence="3 4">NCTC10296</strain>
    </source>
</reference>
<feature type="domain" description="VWFA" evidence="2">
    <location>
        <begin position="2027"/>
        <end position="2244"/>
    </location>
</feature>
<feature type="region of interest" description="Disordered" evidence="1">
    <location>
        <begin position="530"/>
        <end position="583"/>
    </location>
</feature>
<dbReference type="EMBL" id="LR134313">
    <property type="protein sequence ID" value="VEF03302.1"/>
    <property type="molecule type" value="Genomic_DNA"/>
</dbReference>
<dbReference type="NCBIfam" id="TIGR01965">
    <property type="entry name" value="VCBS_repeat"/>
    <property type="match status" value="1"/>
</dbReference>
<dbReference type="CDD" id="cd00198">
    <property type="entry name" value="vWFA"/>
    <property type="match status" value="1"/>
</dbReference>
<feature type="region of interest" description="Disordered" evidence="1">
    <location>
        <begin position="1538"/>
        <end position="1607"/>
    </location>
</feature>
<proteinExistence type="predicted"/>
<feature type="region of interest" description="Disordered" evidence="1">
    <location>
        <begin position="1000"/>
        <end position="1047"/>
    </location>
</feature>
<feature type="compositionally biased region" description="Low complexity" evidence="1">
    <location>
        <begin position="1683"/>
        <end position="1698"/>
    </location>
</feature>
<feature type="compositionally biased region" description="Polar residues" evidence="1">
    <location>
        <begin position="1898"/>
        <end position="1910"/>
    </location>
</feature>
<dbReference type="SUPFAM" id="SSF51120">
    <property type="entry name" value="beta-Roll"/>
    <property type="match status" value="1"/>
</dbReference>
<feature type="compositionally biased region" description="Low complexity" evidence="1">
    <location>
        <begin position="1311"/>
        <end position="1326"/>
    </location>
</feature>
<feature type="region of interest" description="Disordered" evidence="1">
    <location>
        <begin position="435"/>
        <end position="485"/>
    </location>
</feature>
<feature type="compositionally biased region" description="Low complexity" evidence="1">
    <location>
        <begin position="1122"/>
        <end position="1140"/>
    </location>
</feature>
<dbReference type="Pfam" id="PF00353">
    <property type="entry name" value="HemolysinCabind"/>
    <property type="match status" value="3"/>
</dbReference>
<feature type="region of interest" description="Disordered" evidence="1">
    <location>
        <begin position="625"/>
        <end position="677"/>
    </location>
</feature>
<feature type="region of interest" description="Disordered" evidence="1">
    <location>
        <begin position="725"/>
        <end position="768"/>
    </location>
</feature>
<dbReference type="Pfam" id="PF19077">
    <property type="entry name" value="Big_13"/>
    <property type="match status" value="16"/>
</dbReference>
<dbReference type="GO" id="GO:0005509">
    <property type="term" value="F:calcium ion binding"/>
    <property type="evidence" value="ECO:0007669"/>
    <property type="project" value="InterPro"/>
</dbReference>
<evidence type="ECO:0000259" key="2">
    <source>
        <dbReference type="PROSITE" id="PS50234"/>
    </source>
</evidence>
<dbReference type="Gene3D" id="2.150.10.10">
    <property type="entry name" value="Serralysin-like metalloprotease, C-terminal"/>
    <property type="match status" value="1"/>
</dbReference>
<feature type="region of interest" description="Disordered" evidence="1">
    <location>
        <begin position="1745"/>
        <end position="1767"/>
    </location>
</feature>
<feature type="compositionally biased region" description="Basic and acidic residues" evidence="1">
    <location>
        <begin position="1372"/>
        <end position="1387"/>
    </location>
</feature>
<dbReference type="NCBIfam" id="NF033510">
    <property type="entry name" value="Ca_tandemer"/>
    <property type="match status" value="16"/>
</dbReference>
<accession>A0A3S4PJ65</accession>
<dbReference type="InterPro" id="IPR001343">
    <property type="entry name" value="Hemolysn_Ca-bd"/>
</dbReference>
<dbReference type="Pfam" id="PF17963">
    <property type="entry name" value="Big_9"/>
    <property type="match status" value="1"/>
</dbReference>
<feature type="compositionally biased region" description="Polar residues" evidence="1">
    <location>
        <begin position="373"/>
        <end position="384"/>
    </location>
</feature>
<feature type="compositionally biased region" description="Basic and acidic residues" evidence="1">
    <location>
        <begin position="1464"/>
        <end position="1480"/>
    </location>
</feature>
<feature type="region of interest" description="Disordered" evidence="1">
    <location>
        <begin position="911"/>
        <end position="954"/>
    </location>
</feature>
<feature type="region of interest" description="Disordered" evidence="1">
    <location>
        <begin position="1190"/>
        <end position="1233"/>
    </location>
</feature>
<dbReference type="InterPro" id="IPR010221">
    <property type="entry name" value="VCBS_dom"/>
</dbReference>
<dbReference type="GO" id="GO:0016853">
    <property type="term" value="F:isomerase activity"/>
    <property type="evidence" value="ECO:0007669"/>
    <property type="project" value="UniProtKB-KW"/>
</dbReference>
<feature type="region of interest" description="Disordered" evidence="1">
    <location>
        <begin position="1636"/>
        <end position="1698"/>
    </location>
</feature>
<dbReference type="PROSITE" id="PS00330">
    <property type="entry name" value="HEMOLYSIN_CALCIUM"/>
    <property type="match status" value="2"/>
</dbReference>
<feature type="region of interest" description="Disordered" evidence="1">
    <location>
        <begin position="1283"/>
        <end position="1326"/>
    </location>
</feature>
<feature type="region of interest" description="Disordered" evidence="1">
    <location>
        <begin position="232"/>
        <end position="280"/>
    </location>
</feature>
<sequence length="2462" mass="253248">MSRSITLNINDAKSTVETVQLQTATGTPLRIPAQENVNYQFIDDATSFGPENIMTKRVGENLEIAFEGTNIENPDLIIEGFYGNNGADNLLVGLHENGNMYPYIPESTLQEEAVTMLADEVAAGQALGGEIVASALWVPNPLWALAALPVAGLAAAAGGGGDDDTPEDALKITVSAPDQTADKTPVITGTTNAVEGSVVTVTVTEVAKDANGNTVDGKTHTLTTTVKADGTYSVEPTDEMPSGPYKASATVVDKSSPEDTATAEDPGSIIGITVDAPDNTSDTTPTITGTVTQDVLPGSEVTVTIKDKDGNTQVVTTTVKDDGTYAVDVPKDLPEGTYTADAVIKDKDGNEATATDPGSIDTTAPQITVDAPDNTSDTTPTITGKVSDDVPPGSVVTVTITDKEGVTQLVTTTVKDDGTYAVDVPKDLPEGTYTAEAKVKDPAGNEATATDPGSIDTTAPQITVDAPDNTSDTTPTITGKVSDDVPPGSVVTVTITDKEGVTQLVTTTVKDDGTYAVDVPKDLPEGTYTAEAKVKDPAGNEATATDPGSIDTTAPQITVDAPDNTSDTTPTITGKVSDDVPPGSVVTVTITDKEGVTQLVTTTVKDDGTYAVDVPKDLLEGTYTAEAKVKDPAGNEATATDPGSIDTTAPQITVDAPDNTGDTTPTITGTTDAPAGSEVTVTVTDKDGNTQVVTTTVKPDGTYEVEVPNELPEGPYTAEAKVKDPAGNEATATDPGSIDTTAPQITVDAPDNTSDTTPTITGTTDAPAGSEVTVTVTDKDGNTQVVTTTVKPDGTYEVEVPNELPEGPYTAEAKVKDPAGNEGTAKDEGSVDTTVPQITVDAPDNTGDTTPTITGTTDAPAGSEVTVTVTDKDGNTQVVTTTVKPDGTYEVEVPNELPEGPYTAEAKVKDPAGNEATATDPGSIDTTAPQITVDAPDNTSDTTPTITGTTDAPAGSEVTVTVTDKDGNTQVVTTTVKPDGTYEVEVPNELPEGPYTAEAKVKDPAGNEGTAKDEGSVDTTAPQITVDAPDNTSDTTPTITGTTDAPAGSEVTVTVTDKDGNTQVVTTTVKPDGTYEVEVPNELPEGPYTAEAKVKDPAGNEGTAKDEGSVDTTAPQITVDAPDNTGDTTPTITGTTDAPAGSEVTVTVTDKDGNTQVVTTTVKPDGTYEVDVPNELPEGPYTAEAKVKDPAGNEATATDPGSIDTTAPQITVDAPDNTSDTTPTITGTTDAPAGSEVTVTVTDKDGNTQVVTTTVKPDGTYEVEVPNELPEGPYTAEAKVKDPAGNEATATDPGSIDTTAPQITVDAPDNTSDTTPTITGTTDAPAGSEVTVTVTDKDGNTQVVTTTVKPDGTYEVEVPNELPEGPYTAEAKVKDPAGNEGTAKDEGSVDTTAPQITVDAPDNTSDTTPTITGTTDAPAGSEVTVTVTDKDGNTQVVTTTVKPDGTYEVEVPNELPEGPYTAEAKVKDPAGNEGTAKDEGSVDTTAPQITVDAPDNTGDTTPTITGTTDAPAGSEVTVTVTDKDGNTQVVTTTVKPDGTYEVDVPNELPEGPYTAEAKVKDPAGNEATATDPGSIDTTAPQITVDAPDNTSDTTPTITGTTDAPAGSEVTVTVTDKDGNTQVVTTTVKPDGTYEVEVPNELPEGPYTAEAKVKDPAGNEGTAKDEGSVDTTAPQITVDAPDNTSDTTPTITGTTDAPAGSEVTVTVTDKDGNTQVVTTTVKPDGTYEVEVPNELPEGSYTAEAKVKDPAGNEGTAKDSGSVDTAPPSVEVESASVEEASSNTVNGTIKVSDKAGVGVITIGDKDVTQANNNVPVEIVTDKGTLKVTGYDAATGVLTYEYTENGTAKDHSQGNDSVVDSFDIVVKDALGNTTNAQLNVTITDTQPAASADTNNIREGESSVSGNVLNNDTTGADKPVTANVENGKGSYGELTLNSDGTYSYTLDNNNSAVKALNDGETLTDAFTYTVKDADGDSVTSTLTITIDGRDSDKTIFGGNDKDDINGGGGNDVLVGDKGGTTTVITPGADYNVAILLDISNSMQKYRIADGSSYFDMAKRSLLKLANDLAGHDGKVNVALFAFNRLTKLEIDIDDLTQDNVDQLVSKIANLKVGSRLEGITNYDDAFADTTAWFNEVSGNGYQNVTYFLTDGEPTAYGSDGRKDPIGAYVTQNTIDAALNSFKGLSDVSAVHAIGFSQGIRENVLNYFDNTSNEALVENSFSYQAPKVGKVVYQGTEGDSAIVNTPDELDAALQGGSESEALSNVSDDVISGGDGNDIIFGDTINTDHLTWTNGDTGVNYTGGNHNGMSSEALNEFIKWSENSGVEATDQQKADYITDHWKELLDGRPDGGNDTLNGGTGDDVLFGGAGNDNLTGGEGADKFVFLANSNSGNDVIVDFTEGEDKVVFADLVNVNQLQNAAWDDATSTLSFTAVGADGATYNNSITFTGISSGQTLETVLEKHVEVLG</sequence>
<dbReference type="SUPFAM" id="SSF53300">
    <property type="entry name" value="vWA-like"/>
    <property type="match status" value="1"/>
</dbReference>
<dbReference type="EC" id="5.1.3.-" evidence="3"/>
<feature type="compositionally biased region" description="Low complexity" evidence="1">
    <location>
        <begin position="939"/>
        <end position="954"/>
    </location>
</feature>
<feature type="region of interest" description="Disordered" evidence="1">
    <location>
        <begin position="1893"/>
        <end position="1922"/>
    </location>
</feature>
<name>A0A3S4PJ65_9NEIS</name>
<feature type="compositionally biased region" description="Basic and acidic residues" evidence="1">
    <location>
        <begin position="1650"/>
        <end position="1666"/>
    </location>
</feature>
<dbReference type="Gene3D" id="3.40.50.410">
    <property type="entry name" value="von Willebrand factor, type A domain"/>
    <property type="match status" value="1"/>
</dbReference>
<feature type="compositionally biased region" description="Low complexity" evidence="1">
    <location>
        <begin position="1590"/>
        <end position="1606"/>
    </location>
</feature>
<evidence type="ECO:0000256" key="1">
    <source>
        <dbReference type="SAM" id="MobiDB-lite"/>
    </source>
</evidence>
<dbReference type="InterPro" id="IPR036465">
    <property type="entry name" value="vWFA_dom_sf"/>
</dbReference>
<feature type="compositionally biased region" description="Low complexity" evidence="1">
    <location>
        <begin position="657"/>
        <end position="676"/>
    </location>
</feature>
<dbReference type="KEGG" id="nci:NCTC10296_02249"/>
<evidence type="ECO:0000313" key="3">
    <source>
        <dbReference type="EMBL" id="VEF03302.1"/>
    </source>
</evidence>
<dbReference type="PROSITE" id="PS50234">
    <property type="entry name" value="VWFA"/>
    <property type="match status" value="1"/>
</dbReference>
<dbReference type="InterPro" id="IPR018511">
    <property type="entry name" value="Hemolysin-typ_Ca-bd_CS"/>
</dbReference>
<feature type="compositionally biased region" description="Low complexity" evidence="1">
    <location>
        <begin position="1218"/>
        <end position="1233"/>
    </location>
</feature>
<dbReference type="InterPro" id="IPR002035">
    <property type="entry name" value="VWF_A"/>
</dbReference>
<feature type="compositionally biased region" description="Polar residues" evidence="1">
    <location>
        <begin position="563"/>
        <end position="574"/>
    </location>
</feature>
<feature type="compositionally biased region" description="Low complexity" evidence="1">
    <location>
        <begin position="843"/>
        <end position="861"/>
    </location>
</feature>
<feature type="region of interest" description="Disordered" evidence="1">
    <location>
        <begin position="837"/>
        <end position="861"/>
    </location>
</feature>
<feature type="region of interest" description="Disordered" evidence="1">
    <location>
        <begin position="349"/>
        <end position="390"/>
    </location>
</feature>
<feature type="compositionally biased region" description="Basic and acidic residues" evidence="1">
    <location>
        <begin position="1093"/>
        <end position="1108"/>
    </location>
</feature>
<protein>
    <submittedName>
        <fullName evidence="3">Poly(Beta-D-mannuronate) C5 epimerase 4</fullName>
        <ecNumber evidence="3">5.1.3.-</ecNumber>
    </submittedName>
</protein>
<dbReference type="Proteomes" id="UP000279284">
    <property type="component" value="Chromosome"/>
</dbReference>
<dbReference type="STRING" id="493.BWD07_10355"/>
<feature type="compositionally biased region" description="Low complexity" evidence="1">
    <location>
        <begin position="1032"/>
        <end position="1047"/>
    </location>
</feature>
<feature type="compositionally biased region" description="Polar residues" evidence="1">
    <location>
        <begin position="468"/>
        <end position="479"/>
    </location>
</feature>
<dbReference type="InterPro" id="IPR011049">
    <property type="entry name" value="Serralysin-like_metalloprot_C"/>
</dbReference>
<feature type="region of interest" description="Disordered" evidence="1">
    <location>
        <begin position="1449"/>
        <end position="1514"/>
    </location>
</feature>
<dbReference type="Pfam" id="PF00092">
    <property type="entry name" value="VWA"/>
    <property type="match status" value="1"/>
</dbReference>
<feature type="compositionally biased region" description="Basic and acidic residues" evidence="1">
    <location>
        <begin position="1000"/>
        <end position="1015"/>
    </location>
</feature>
<feature type="region of interest" description="Disordered" evidence="1">
    <location>
        <begin position="1372"/>
        <end position="1419"/>
    </location>
</feature>
<keyword evidence="3" id="KW-0413">Isomerase</keyword>
<organism evidence="3 4">
    <name type="scientific">Neisseria canis</name>
    <dbReference type="NCBI Taxonomy" id="493"/>
    <lineage>
        <taxon>Bacteria</taxon>
        <taxon>Pseudomonadati</taxon>
        <taxon>Pseudomonadota</taxon>
        <taxon>Betaproteobacteria</taxon>
        <taxon>Neisseriales</taxon>
        <taxon>Neisseriaceae</taxon>
        <taxon>Neisseria</taxon>
    </lineage>
</organism>
<evidence type="ECO:0000313" key="4">
    <source>
        <dbReference type="Proteomes" id="UP000279284"/>
    </source>
</evidence>
<dbReference type="InterPro" id="IPR013783">
    <property type="entry name" value="Ig-like_fold"/>
</dbReference>
<feature type="compositionally biased region" description="Low complexity" evidence="1">
    <location>
        <begin position="753"/>
        <end position="768"/>
    </location>
</feature>
<feature type="region of interest" description="Disordered" evidence="1">
    <location>
        <begin position="1093"/>
        <end position="1140"/>
    </location>
</feature>
<feature type="compositionally biased region" description="Low complexity" evidence="1">
    <location>
        <begin position="1404"/>
        <end position="1419"/>
    </location>
</feature>
<keyword evidence="4" id="KW-1185">Reference proteome</keyword>
<dbReference type="InterPro" id="IPR044016">
    <property type="entry name" value="Big_13"/>
</dbReference>
<gene>
    <name evidence="3" type="primary">algE4_2</name>
    <name evidence="3" type="ORF">NCTC10296_02249</name>
</gene>
<dbReference type="Gene3D" id="2.60.40.10">
    <property type="entry name" value="Immunoglobulins"/>
    <property type="match status" value="18"/>
</dbReference>